<dbReference type="SUPFAM" id="SSF52047">
    <property type="entry name" value="RNI-like"/>
    <property type="match status" value="1"/>
</dbReference>
<evidence type="ECO:0000313" key="1">
    <source>
        <dbReference type="EMBL" id="CAF1601011.1"/>
    </source>
</evidence>
<accession>A0A816AYY5</accession>
<dbReference type="EMBL" id="CAJNOR010006680">
    <property type="protein sequence ID" value="CAF1601011.1"/>
    <property type="molecule type" value="Genomic_DNA"/>
</dbReference>
<protein>
    <submittedName>
        <fullName evidence="1">Uncharacterized protein</fullName>
    </submittedName>
</protein>
<sequence length="383" mass="44309">MFSDKSGGERIKELFTNIFDNILILCPKLIYLNFHSQDVCTDISRPFLTVPSTACYLSNIVHLNIGVCSFDDCLCLLDGYFTQLQTLIVKIGHIIDTSKIIRNSKTVSDLKCFSLTSFHRTDEYDTQVLPLLHRMLQLEELTLSLVVDGRTSLIDGTHLVDNILNKLSYLQVFIFNIITEYVRIDEELLPTLDEIKRPLVEMGFDVNCYIDYNEFYKCQCHIYSLPVTIDAMHIHSGKFQGGLFMTVRELYLKDLVRSFEHVFFAQIAQAFPLLKKLTIFNRNKLIQQQAKCESTASTIEFSHLVILNVAMSHIDYAKQFLFDFNTCLPSLNRLHIKYEDLVIVTENFTNKNAYSNCSKLQHIILNSIPTVYPHNFYLYFPLL</sequence>
<gene>
    <name evidence="1" type="ORF">XAT740_LOCUS47717</name>
</gene>
<proteinExistence type="predicted"/>
<reference evidence="1" key="1">
    <citation type="submission" date="2021-02" db="EMBL/GenBank/DDBJ databases">
        <authorList>
            <person name="Nowell W R."/>
        </authorList>
    </citation>
    <scope>NUCLEOTIDE SEQUENCE</scope>
</reference>
<name>A0A816AYY5_ADIRI</name>
<organism evidence="1 2">
    <name type="scientific">Adineta ricciae</name>
    <name type="common">Rotifer</name>
    <dbReference type="NCBI Taxonomy" id="249248"/>
    <lineage>
        <taxon>Eukaryota</taxon>
        <taxon>Metazoa</taxon>
        <taxon>Spiralia</taxon>
        <taxon>Gnathifera</taxon>
        <taxon>Rotifera</taxon>
        <taxon>Eurotatoria</taxon>
        <taxon>Bdelloidea</taxon>
        <taxon>Adinetida</taxon>
        <taxon>Adinetidae</taxon>
        <taxon>Adineta</taxon>
    </lineage>
</organism>
<dbReference type="AlphaFoldDB" id="A0A816AYY5"/>
<comment type="caution">
    <text evidence="1">The sequence shown here is derived from an EMBL/GenBank/DDBJ whole genome shotgun (WGS) entry which is preliminary data.</text>
</comment>
<evidence type="ECO:0000313" key="2">
    <source>
        <dbReference type="Proteomes" id="UP000663828"/>
    </source>
</evidence>
<keyword evidence="2" id="KW-1185">Reference proteome</keyword>
<dbReference type="Proteomes" id="UP000663828">
    <property type="component" value="Unassembled WGS sequence"/>
</dbReference>